<keyword evidence="3" id="KW-1185">Reference proteome</keyword>
<sequence>MDERTDATTEPPAPPYVRGAATIGGGLALGAASALLGLAPWLVTGARLPLQNLWRRDVLPDAMPVALLPISQYYSTRILVMLLIGGVLAGFVARLLRRRFPTTDWATAVGILAVQAIATVQAFAVVAEGLGLAAPGADARAWLYFAGMLGGTIVSLALAQALFWLISRRSVAPAALGLALAAVPFASWLLVLVVFVSGPTGPPLLVGELYRWLPSLIVGAALGWCGVVPLRRLGVWAVGLLTMFVTPAVLTASAYALGMRVLDGDLREMAGAAVQIFPRALVPGAAPTVLALLVAAAVTAVRWAIARRRTETPAGGRAEA</sequence>
<reference evidence="2" key="1">
    <citation type="submission" date="2023-03" db="EMBL/GenBank/DDBJ databases">
        <title>MT1 and MT2 Draft Genomes of Novel Species.</title>
        <authorList>
            <person name="Venkateswaran K."/>
        </authorList>
    </citation>
    <scope>NUCLEOTIDE SEQUENCE</scope>
    <source>
        <strain evidence="2">F6_8S_P_1A</strain>
    </source>
</reference>
<feature type="transmembrane region" description="Helical" evidence="1">
    <location>
        <begin position="209"/>
        <end position="228"/>
    </location>
</feature>
<feature type="transmembrane region" description="Helical" evidence="1">
    <location>
        <begin position="276"/>
        <end position="301"/>
    </location>
</feature>
<accession>A0ABT8IY82</accession>
<evidence type="ECO:0000313" key="3">
    <source>
        <dbReference type="Proteomes" id="UP001174210"/>
    </source>
</evidence>
<organism evidence="2 3">
    <name type="scientific">Leifsonia virtsii</name>
    <dbReference type="NCBI Taxonomy" id="3035915"/>
    <lineage>
        <taxon>Bacteria</taxon>
        <taxon>Bacillati</taxon>
        <taxon>Actinomycetota</taxon>
        <taxon>Actinomycetes</taxon>
        <taxon>Micrococcales</taxon>
        <taxon>Microbacteriaceae</taxon>
        <taxon>Leifsonia</taxon>
    </lineage>
</organism>
<dbReference type="Proteomes" id="UP001174210">
    <property type="component" value="Unassembled WGS sequence"/>
</dbReference>
<evidence type="ECO:0008006" key="4">
    <source>
        <dbReference type="Google" id="ProtNLM"/>
    </source>
</evidence>
<feature type="transmembrane region" description="Helical" evidence="1">
    <location>
        <begin position="105"/>
        <end position="127"/>
    </location>
</feature>
<feature type="transmembrane region" description="Helical" evidence="1">
    <location>
        <begin position="178"/>
        <end position="197"/>
    </location>
</feature>
<feature type="transmembrane region" description="Helical" evidence="1">
    <location>
        <begin position="73"/>
        <end position="93"/>
    </location>
</feature>
<keyword evidence="1" id="KW-0472">Membrane</keyword>
<evidence type="ECO:0000256" key="1">
    <source>
        <dbReference type="SAM" id="Phobius"/>
    </source>
</evidence>
<name>A0ABT8IY82_9MICO</name>
<proteinExistence type="predicted"/>
<evidence type="ECO:0000313" key="2">
    <source>
        <dbReference type="EMBL" id="MDN4597784.1"/>
    </source>
</evidence>
<feature type="transmembrane region" description="Helical" evidence="1">
    <location>
        <begin position="142"/>
        <end position="166"/>
    </location>
</feature>
<feature type="transmembrane region" description="Helical" evidence="1">
    <location>
        <begin position="235"/>
        <end position="256"/>
    </location>
</feature>
<dbReference type="EMBL" id="JAROCB010000003">
    <property type="protein sequence ID" value="MDN4597784.1"/>
    <property type="molecule type" value="Genomic_DNA"/>
</dbReference>
<protein>
    <recommendedName>
        <fullName evidence="4">Integral membrane protein</fullName>
    </recommendedName>
</protein>
<gene>
    <name evidence="2" type="ORF">P5G59_11585</name>
</gene>
<feature type="transmembrane region" description="Helical" evidence="1">
    <location>
        <begin position="20"/>
        <end position="43"/>
    </location>
</feature>
<keyword evidence="1" id="KW-0812">Transmembrane</keyword>
<dbReference type="RefSeq" id="WP_301219042.1">
    <property type="nucleotide sequence ID" value="NZ_JAROCB010000003.1"/>
</dbReference>
<comment type="caution">
    <text evidence="2">The sequence shown here is derived from an EMBL/GenBank/DDBJ whole genome shotgun (WGS) entry which is preliminary data.</text>
</comment>
<keyword evidence="1" id="KW-1133">Transmembrane helix</keyword>